<feature type="signal peptide" evidence="1">
    <location>
        <begin position="1"/>
        <end position="42"/>
    </location>
</feature>
<keyword evidence="3" id="KW-1185">Reference proteome</keyword>
<gene>
    <name evidence="2" type="ordered locus">Mfla_1350</name>
</gene>
<dbReference type="STRING" id="265072.Mfla_1350"/>
<dbReference type="AlphaFoldDB" id="Q1H1L9"/>
<proteinExistence type="predicted"/>
<keyword evidence="1" id="KW-0732">Signal</keyword>
<dbReference type="EMBL" id="CP000284">
    <property type="protein sequence ID" value="ABE49618.1"/>
    <property type="molecule type" value="Genomic_DNA"/>
</dbReference>
<reference evidence="2 3" key="1">
    <citation type="submission" date="2006-03" db="EMBL/GenBank/DDBJ databases">
        <title>Complete sequence of Methylobacillus flagellatus KT.</title>
        <authorList>
            <consortium name="US DOE Joint Genome Institute"/>
            <person name="Copeland A."/>
            <person name="Lucas S."/>
            <person name="Lapidus A."/>
            <person name="Barry K."/>
            <person name="Detter J.C."/>
            <person name="Glavina del Rio T."/>
            <person name="Hammon N."/>
            <person name="Israni S."/>
            <person name="Dalin E."/>
            <person name="Tice H."/>
            <person name="Pitluck S."/>
            <person name="Brettin T."/>
            <person name="Bruce D."/>
            <person name="Han C."/>
            <person name="Tapia R."/>
            <person name="Saunders E."/>
            <person name="Gilna P."/>
            <person name="Schmutz J."/>
            <person name="Larimer F."/>
            <person name="Land M."/>
            <person name="Kyrpides N."/>
            <person name="Anderson I."/>
            <person name="Richardson P."/>
        </authorList>
    </citation>
    <scope>NUCLEOTIDE SEQUENCE [LARGE SCALE GENOMIC DNA]</scope>
    <source>
        <strain evidence="3">KT / ATCC 51484 / DSM 6875</strain>
    </source>
</reference>
<sequence>MVSSGSHKCLLIVIQRRISMKQVTLKLAVLSALSAISMQSYATGFVNLPTTGFPVSGGTSAYTLCNTTGNFGSGITTKPTPSANNTCAVFPSSEIAAPETGFSFVASASRPVVMNNIYTGNTNKTVGTVTEYVWRRQTGSTYECIYGAKVVNNSTDYNTIASGNQYFEVNGIARGGFAGLPVDVAYSTIPVVSDPVYRIGRAYTSVQHRSSSYAAQPLTGLGSYPSINGLNSYPGTASPTQQLADIHPNWVEFTTDVNFLDDDGSSVAASGMVYVKTTCSSAAPSTSEHDEAIRLRQTFQELSGDGITDNPFIEVKVRGFVPPGGSITPAHTDPY</sequence>
<accession>Q1H1L9</accession>
<evidence type="ECO:0000256" key="1">
    <source>
        <dbReference type="SAM" id="SignalP"/>
    </source>
</evidence>
<dbReference type="eggNOG" id="ENOG50342ZJ">
    <property type="taxonomic scope" value="Bacteria"/>
</dbReference>
<protein>
    <submittedName>
        <fullName evidence="2">Uncharacterized protein</fullName>
    </submittedName>
</protein>
<evidence type="ECO:0000313" key="2">
    <source>
        <dbReference type="EMBL" id="ABE49618.1"/>
    </source>
</evidence>
<organism evidence="2 3">
    <name type="scientific">Methylobacillus flagellatus (strain ATCC 51484 / DSM 6875 / VKM B-1610 / KT)</name>
    <dbReference type="NCBI Taxonomy" id="265072"/>
    <lineage>
        <taxon>Bacteria</taxon>
        <taxon>Pseudomonadati</taxon>
        <taxon>Pseudomonadota</taxon>
        <taxon>Betaproteobacteria</taxon>
        <taxon>Nitrosomonadales</taxon>
        <taxon>Methylophilaceae</taxon>
        <taxon>Methylobacillus</taxon>
    </lineage>
</organism>
<dbReference type="HOGENOM" id="CLU_828495_0_0_4"/>
<evidence type="ECO:0000313" key="3">
    <source>
        <dbReference type="Proteomes" id="UP000002440"/>
    </source>
</evidence>
<dbReference type="KEGG" id="mfa:Mfla_1350"/>
<name>Q1H1L9_METFK</name>
<dbReference type="Proteomes" id="UP000002440">
    <property type="component" value="Chromosome"/>
</dbReference>
<feature type="chain" id="PRO_5004189886" evidence="1">
    <location>
        <begin position="43"/>
        <end position="335"/>
    </location>
</feature>